<feature type="compositionally biased region" description="Basic and acidic residues" evidence="1">
    <location>
        <begin position="180"/>
        <end position="190"/>
    </location>
</feature>
<evidence type="ECO:0000313" key="2">
    <source>
        <dbReference type="EMBL" id="KKN77950.1"/>
    </source>
</evidence>
<accession>A0A0F9T9Q6</accession>
<gene>
    <name evidence="2" type="ORF">LCGC14_0355150</name>
</gene>
<feature type="region of interest" description="Disordered" evidence="1">
    <location>
        <begin position="180"/>
        <end position="199"/>
    </location>
</feature>
<reference evidence="2" key="1">
    <citation type="journal article" date="2015" name="Nature">
        <title>Complex archaea that bridge the gap between prokaryotes and eukaryotes.</title>
        <authorList>
            <person name="Spang A."/>
            <person name="Saw J.H."/>
            <person name="Jorgensen S.L."/>
            <person name="Zaremba-Niedzwiedzka K."/>
            <person name="Martijn J."/>
            <person name="Lind A.E."/>
            <person name="van Eijk R."/>
            <person name="Schleper C."/>
            <person name="Guy L."/>
            <person name="Ettema T.J."/>
        </authorList>
    </citation>
    <scope>NUCLEOTIDE SEQUENCE</scope>
</reference>
<dbReference type="AlphaFoldDB" id="A0A0F9T9Q6"/>
<name>A0A0F9T9Q6_9ZZZZ</name>
<organism evidence="2">
    <name type="scientific">marine sediment metagenome</name>
    <dbReference type="NCBI Taxonomy" id="412755"/>
    <lineage>
        <taxon>unclassified sequences</taxon>
        <taxon>metagenomes</taxon>
        <taxon>ecological metagenomes</taxon>
    </lineage>
</organism>
<protein>
    <submittedName>
        <fullName evidence="2">Uncharacterized protein</fullName>
    </submittedName>
</protein>
<dbReference type="EMBL" id="LAZR01000271">
    <property type="protein sequence ID" value="KKN77950.1"/>
    <property type="molecule type" value="Genomic_DNA"/>
</dbReference>
<evidence type="ECO:0000256" key="1">
    <source>
        <dbReference type="SAM" id="MobiDB-lite"/>
    </source>
</evidence>
<proteinExistence type="predicted"/>
<sequence>MAMFYDPANIQQFDIRNVEAGRQAKMQNELGKMQLGEARQGIERGNQLGALFERGGMPSVESVAAVDPDFAIKYGNMRAKQSTAEQEADDERIAQLNRGLQYVLEGTIGTPDDRYANVRKALERVEPNSTSRMPDAFDAAWVSRTLAMTGEMQKAKAPLSPAGKLADDLKRGLITQKQYDAARKKTDEKAPTLQTYTDEQGQQRQGYFIKQKDGTWKIKPVGGVKLTPQEKFLQILEGPDQPSGGTGADILGGAGGDIVGQAAGDIITGDETQSESPSIREMFFALPDEVQAGIKLAKDPMAALSKYMLRQTGLDIQFDENGKLLRITQGGKGAEWGKKGRGTIEEKLFNAREGLARIQTIEDSYRPEFQQIGTRFQAAWAAGKEFLGFDLDSEDKALVADYAAYKRNAIENINRYIKEITGAQMSEAEATRLRRGVPDPGDSWYSGDSPTEFDSKLKSQARQLRAAAARYQYALKNGWDMNPDNLEKALPLDSVEDMIEERGAALERQLRARRPDLSDTAVEGFVMQTLNVEFGTGQ</sequence>
<comment type="caution">
    <text evidence="2">The sequence shown here is derived from an EMBL/GenBank/DDBJ whole genome shotgun (WGS) entry which is preliminary data.</text>
</comment>